<dbReference type="GO" id="GO:0008237">
    <property type="term" value="F:metallopeptidase activity"/>
    <property type="evidence" value="ECO:0007669"/>
    <property type="project" value="UniProtKB-KW"/>
</dbReference>
<dbReference type="Proteomes" id="UP000196503">
    <property type="component" value="Unassembled WGS sequence"/>
</dbReference>
<evidence type="ECO:0000256" key="3">
    <source>
        <dbReference type="ARBA" id="ARBA00022723"/>
    </source>
</evidence>
<dbReference type="InterPro" id="IPR025657">
    <property type="entry name" value="RadC_JAB"/>
</dbReference>
<keyword evidence="6" id="KW-0482">Metalloprotease</keyword>
<dbReference type="Pfam" id="PF04002">
    <property type="entry name" value="RadC"/>
    <property type="match status" value="1"/>
</dbReference>
<comment type="similarity">
    <text evidence="1 7">Belongs to the UPF0758 family.</text>
</comment>
<dbReference type="Gene3D" id="3.40.140.10">
    <property type="entry name" value="Cytidine Deaminase, domain 2"/>
    <property type="match status" value="1"/>
</dbReference>
<evidence type="ECO:0000256" key="1">
    <source>
        <dbReference type="ARBA" id="ARBA00010243"/>
    </source>
</evidence>
<reference evidence="10" key="4">
    <citation type="submission" date="2023-12" db="EMBL/GenBank/DDBJ databases">
        <title>Molecular genomic analyses of Enterococcus cecorum from sepsis oubreaks in broilers.</title>
        <authorList>
            <person name="Rhoads D."/>
            <person name="Alrubaye A."/>
        </authorList>
    </citation>
    <scope>NUCLEOTIDE SEQUENCE</scope>
    <source>
        <strain evidence="10">1755</strain>
    </source>
</reference>
<dbReference type="PANTHER" id="PTHR30471:SF3">
    <property type="entry name" value="UPF0758 PROTEIN YEES-RELATED"/>
    <property type="match status" value="1"/>
</dbReference>
<dbReference type="CDD" id="cd08071">
    <property type="entry name" value="MPN_DUF2466"/>
    <property type="match status" value="1"/>
</dbReference>
<reference evidence="11 14" key="2">
    <citation type="submission" date="2020-04" db="EMBL/GenBank/DDBJ databases">
        <authorList>
            <person name="Hitch T.C.A."/>
            <person name="Wylensek D."/>
            <person name="Clavel T."/>
        </authorList>
    </citation>
    <scope>NUCLEOTIDE SEQUENCE [LARGE SCALE GENOMIC DNA]</scope>
    <source>
        <strain evidence="11 14">WCA-380-WT-3C</strain>
    </source>
</reference>
<accession>A0A0H2Q3K4</accession>
<evidence type="ECO:0000313" key="13">
    <source>
        <dbReference type="Proteomes" id="UP000196503"/>
    </source>
</evidence>
<reference evidence="12 13" key="1">
    <citation type="submission" date="2017-05" db="EMBL/GenBank/DDBJ databases">
        <title>The Genome Sequence of Enterococcus faecium 2D5_DIV0622.</title>
        <authorList>
            <consortium name="The Broad Institute Genomics Platform"/>
            <consortium name="The Broad Institute Genomic Center for Infectious Diseases"/>
            <person name="Earl A."/>
            <person name="Manson A."/>
            <person name="Schwartman J."/>
            <person name="Gilmore M."/>
            <person name="Abouelleil A."/>
            <person name="Cao P."/>
            <person name="Chapman S."/>
            <person name="Cusick C."/>
            <person name="Shea T."/>
            <person name="Young S."/>
            <person name="Neafsey D."/>
            <person name="Nusbaum C."/>
            <person name="Birren B."/>
        </authorList>
    </citation>
    <scope>NUCLEOTIDE SEQUENCE [LARGE SCALE GENOMIC DNA]</scope>
    <source>
        <strain evidence="12 13">2D5_DIV0622</strain>
    </source>
</reference>
<dbReference type="EMBL" id="JARQBI010000008">
    <property type="protein sequence ID" value="MDT2796591.1"/>
    <property type="molecule type" value="Genomic_DNA"/>
</dbReference>
<dbReference type="PROSITE" id="PS50249">
    <property type="entry name" value="MPN"/>
    <property type="match status" value="1"/>
</dbReference>
<evidence type="ECO:0000256" key="4">
    <source>
        <dbReference type="ARBA" id="ARBA00022801"/>
    </source>
</evidence>
<dbReference type="PROSITE" id="PS01302">
    <property type="entry name" value="UPF0758"/>
    <property type="match status" value="1"/>
</dbReference>
<dbReference type="InterPro" id="IPR010994">
    <property type="entry name" value="RuvA_2-like"/>
</dbReference>
<dbReference type="SUPFAM" id="SSF47781">
    <property type="entry name" value="RuvA domain 2-like"/>
    <property type="match status" value="1"/>
</dbReference>
<organism evidence="12 13">
    <name type="scientific">Enterococcus cecorum</name>
    <dbReference type="NCBI Taxonomy" id="44008"/>
    <lineage>
        <taxon>Bacteria</taxon>
        <taxon>Bacillati</taxon>
        <taxon>Bacillota</taxon>
        <taxon>Bacilli</taxon>
        <taxon>Lactobacillales</taxon>
        <taxon>Enterococcaceae</taxon>
        <taxon>Enterococcus</taxon>
    </lineage>
</organism>
<comment type="caution">
    <text evidence="12">The sequence shown here is derived from an EMBL/GenBank/DDBJ whole genome shotgun (WGS) entry which is preliminary data.</text>
</comment>
<evidence type="ECO:0000313" key="10">
    <source>
        <dbReference type="EMBL" id="MDZ5597675.1"/>
    </source>
</evidence>
<dbReference type="RefSeq" id="WP_016251704.1">
    <property type="nucleotide sequence ID" value="NZ_AP035890.1"/>
</dbReference>
<sequence>MEIPTSSMPRERLVERGVHALSDQELLAILLRTGTKQMNVLELAGKVLTHFPNLFELKQADLPELLSIKGIGQIKAVELQAAMELGYRIHQSCQPKFGRVSSSFQLAHQMIAELKDEPQEHLVCLYLNTKNEIIQKNSLFTGSLDQSIAHPREIFRAAVRCSAARIIVCHNHPSGNPEPSENDKVFTKRLIRCGELMGVEVLDHIVVGHESYVSLRERGLWQ</sequence>
<dbReference type="GO" id="GO:0046872">
    <property type="term" value="F:metal ion binding"/>
    <property type="evidence" value="ECO:0007669"/>
    <property type="project" value="UniProtKB-KW"/>
</dbReference>
<dbReference type="EMBL" id="JAXOGL010000006">
    <property type="protein sequence ID" value="MDZ5597675.1"/>
    <property type="molecule type" value="Genomic_DNA"/>
</dbReference>
<dbReference type="GO" id="GO:0006508">
    <property type="term" value="P:proteolysis"/>
    <property type="evidence" value="ECO:0007669"/>
    <property type="project" value="UniProtKB-KW"/>
</dbReference>
<dbReference type="InterPro" id="IPR046778">
    <property type="entry name" value="UPF0758_N"/>
</dbReference>
<dbReference type="Proteomes" id="UP001255696">
    <property type="component" value="Unassembled WGS sequence"/>
</dbReference>
<protein>
    <submittedName>
        <fullName evidence="9">DNA repair protein RadC</fullName>
    </submittedName>
</protein>
<evidence type="ECO:0000256" key="5">
    <source>
        <dbReference type="ARBA" id="ARBA00022833"/>
    </source>
</evidence>
<name>A0A0H2Q3K4_9ENTE</name>
<evidence type="ECO:0000313" key="12">
    <source>
        <dbReference type="EMBL" id="OUZ14733.1"/>
    </source>
</evidence>
<dbReference type="Proteomes" id="UP001290582">
    <property type="component" value="Unassembled WGS sequence"/>
</dbReference>
<dbReference type="Pfam" id="PF20582">
    <property type="entry name" value="UPF0758_N"/>
    <property type="match status" value="1"/>
</dbReference>
<evidence type="ECO:0000256" key="2">
    <source>
        <dbReference type="ARBA" id="ARBA00022670"/>
    </source>
</evidence>
<dbReference type="InterPro" id="IPR020891">
    <property type="entry name" value="UPF0758_CS"/>
</dbReference>
<dbReference type="InterPro" id="IPR037518">
    <property type="entry name" value="MPN"/>
</dbReference>
<evidence type="ECO:0000259" key="8">
    <source>
        <dbReference type="PROSITE" id="PS50249"/>
    </source>
</evidence>
<dbReference type="NCBIfam" id="TIGR00608">
    <property type="entry name" value="radc"/>
    <property type="match status" value="1"/>
</dbReference>
<keyword evidence="5" id="KW-0862">Zinc</keyword>
<dbReference type="Proteomes" id="UP000588071">
    <property type="component" value="Unassembled WGS sequence"/>
</dbReference>
<evidence type="ECO:0000256" key="6">
    <source>
        <dbReference type="ARBA" id="ARBA00023049"/>
    </source>
</evidence>
<dbReference type="EMBL" id="JABAFV010000030">
    <property type="protein sequence ID" value="NME50757.1"/>
    <property type="molecule type" value="Genomic_DNA"/>
</dbReference>
<feature type="domain" description="MPN" evidence="8">
    <location>
        <begin position="98"/>
        <end position="221"/>
    </location>
</feature>
<proteinExistence type="inferred from homology"/>
<evidence type="ECO:0000256" key="7">
    <source>
        <dbReference type="RuleBase" id="RU003797"/>
    </source>
</evidence>
<keyword evidence="2" id="KW-0645">Protease</keyword>
<reference evidence="9" key="3">
    <citation type="submission" date="2023-03" db="EMBL/GenBank/DDBJ databases">
        <authorList>
            <person name="Shen W."/>
            <person name="Cai J."/>
        </authorList>
    </citation>
    <scope>NUCLEOTIDE SEQUENCE</scope>
    <source>
        <strain evidence="9">B245-2</strain>
    </source>
</reference>
<dbReference type="AlphaFoldDB" id="A0A0H2Q3K4"/>
<keyword evidence="4" id="KW-0378">Hydrolase</keyword>
<evidence type="ECO:0000313" key="9">
    <source>
        <dbReference type="EMBL" id="MDT2796591.1"/>
    </source>
</evidence>
<evidence type="ECO:0000313" key="11">
    <source>
        <dbReference type="EMBL" id="NME50757.1"/>
    </source>
</evidence>
<gene>
    <name evidence="9" type="primary">radC</name>
    <name evidence="12" type="ORF">A5869_001832</name>
    <name evidence="11" type="ORF">HF857_11175</name>
    <name evidence="9" type="ORF">P7H47_04925</name>
    <name evidence="10" type="ORF">U1294_05455</name>
</gene>
<dbReference type="NCBIfam" id="NF000642">
    <property type="entry name" value="PRK00024.1"/>
    <property type="match status" value="1"/>
</dbReference>
<dbReference type="GeneID" id="60871187"/>
<dbReference type="EMBL" id="NIBL01000003">
    <property type="protein sequence ID" value="OUZ14733.1"/>
    <property type="molecule type" value="Genomic_DNA"/>
</dbReference>
<keyword evidence="3" id="KW-0479">Metal-binding</keyword>
<dbReference type="InterPro" id="IPR001405">
    <property type="entry name" value="UPF0758"/>
</dbReference>
<evidence type="ECO:0000313" key="14">
    <source>
        <dbReference type="Proteomes" id="UP000588071"/>
    </source>
</evidence>
<dbReference type="PANTHER" id="PTHR30471">
    <property type="entry name" value="DNA REPAIR PROTEIN RADC"/>
    <property type="match status" value="1"/>
</dbReference>